<dbReference type="GO" id="GO:0044804">
    <property type="term" value="P:nucleophagy"/>
    <property type="evidence" value="ECO:0007669"/>
    <property type="project" value="TreeGrafter"/>
</dbReference>
<evidence type="ECO:0000313" key="12">
    <source>
        <dbReference type="RefSeq" id="XP_026684887.1"/>
    </source>
</evidence>
<evidence type="ECO:0000256" key="9">
    <source>
        <dbReference type="ARBA" id="ARBA00034553"/>
    </source>
</evidence>
<dbReference type="GO" id="GO:0000422">
    <property type="term" value="P:autophagy of mitochondrion"/>
    <property type="evidence" value="ECO:0007669"/>
    <property type="project" value="TreeGrafter"/>
</dbReference>
<dbReference type="GO" id="GO:0000407">
    <property type="term" value="C:phagophore assembly site"/>
    <property type="evidence" value="ECO:0007669"/>
    <property type="project" value="TreeGrafter"/>
</dbReference>
<evidence type="ECO:0000256" key="3">
    <source>
        <dbReference type="ARBA" id="ARBA00017573"/>
    </source>
</evidence>
<keyword evidence="11" id="KW-1185">Reference proteome</keyword>
<dbReference type="Proteomes" id="UP000079169">
    <property type="component" value="Unplaced"/>
</dbReference>
<gene>
    <name evidence="12" type="primary">LOC103517272</name>
</gene>
<dbReference type="PaxDb" id="121845-A0A3Q0J8S5"/>
<evidence type="ECO:0000256" key="1">
    <source>
        <dbReference type="ARBA" id="ARBA00004496"/>
    </source>
</evidence>
<organism evidence="11 12">
    <name type="scientific">Diaphorina citri</name>
    <name type="common">Asian citrus psyllid</name>
    <dbReference type="NCBI Taxonomy" id="121845"/>
    <lineage>
        <taxon>Eukaryota</taxon>
        <taxon>Metazoa</taxon>
        <taxon>Ecdysozoa</taxon>
        <taxon>Arthropoda</taxon>
        <taxon>Hexapoda</taxon>
        <taxon>Insecta</taxon>
        <taxon>Pterygota</taxon>
        <taxon>Neoptera</taxon>
        <taxon>Paraneoptera</taxon>
        <taxon>Hemiptera</taxon>
        <taxon>Sternorrhyncha</taxon>
        <taxon>Psylloidea</taxon>
        <taxon>Psyllidae</taxon>
        <taxon>Diaphorininae</taxon>
        <taxon>Diaphorina</taxon>
    </lineage>
</organism>
<evidence type="ECO:0000256" key="10">
    <source>
        <dbReference type="SAM" id="MobiDB-lite"/>
    </source>
</evidence>
<name>A0A3Q0J8S5_DIACI</name>
<feature type="compositionally biased region" description="Acidic residues" evidence="10">
    <location>
        <begin position="1"/>
        <end position="14"/>
    </location>
</feature>
<proteinExistence type="inferred from homology"/>
<evidence type="ECO:0000256" key="7">
    <source>
        <dbReference type="ARBA" id="ARBA00022927"/>
    </source>
</evidence>
<keyword evidence="8" id="KW-0072">Autophagy</keyword>
<dbReference type="GO" id="GO:0000045">
    <property type="term" value="P:autophagosome assembly"/>
    <property type="evidence" value="ECO:0007669"/>
    <property type="project" value="TreeGrafter"/>
</dbReference>
<keyword evidence="4" id="KW-0813">Transport</keyword>
<dbReference type="PANTHER" id="PTHR12866:SF2">
    <property type="entry name" value="UBIQUITIN-LIKE-CONJUGATING ENZYME ATG3"/>
    <property type="match status" value="1"/>
</dbReference>
<dbReference type="KEGG" id="dci:103517272"/>
<dbReference type="GO" id="GO:0019776">
    <property type="term" value="F:Atg8-family ligase activity"/>
    <property type="evidence" value="ECO:0007669"/>
    <property type="project" value="TreeGrafter"/>
</dbReference>
<comment type="similarity">
    <text evidence="2">Belongs to the ATG3 family.</text>
</comment>
<evidence type="ECO:0000313" key="11">
    <source>
        <dbReference type="Proteomes" id="UP000079169"/>
    </source>
</evidence>
<keyword evidence="7" id="KW-0653">Protein transport</keyword>
<dbReference type="GO" id="GO:0015031">
    <property type="term" value="P:protein transport"/>
    <property type="evidence" value="ECO:0007669"/>
    <property type="project" value="UniProtKB-KW"/>
</dbReference>
<dbReference type="Pfam" id="PF03987">
    <property type="entry name" value="Autophagy_act_C"/>
    <property type="match status" value="1"/>
</dbReference>
<feature type="region of interest" description="Disordered" evidence="10">
    <location>
        <begin position="1"/>
        <end position="38"/>
    </location>
</feature>
<dbReference type="GO" id="GO:0061723">
    <property type="term" value="P:glycophagy"/>
    <property type="evidence" value="ECO:0007669"/>
    <property type="project" value="TreeGrafter"/>
</dbReference>
<evidence type="ECO:0000256" key="4">
    <source>
        <dbReference type="ARBA" id="ARBA00022448"/>
    </source>
</evidence>
<accession>A0A3Q0J8S5</accession>
<protein>
    <recommendedName>
        <fullName evidence="3">Ubiquitin-like-conjugating enzyme ATG3</fullName>
    </recommendedName>
    <alternativeName>
        <fullName evidence="9">Autophagy-related protein 3</fullName>
    </alternativeName>
</protein>
<evidence type="ECO:0000256" key="6">
    <source>
        <dbReference type="ARBA" id="ARBA00022786"/>
    </source>
</evidence>
<evidence type="ECO:0000256" key="5">
    <source>
        <dbReference type="ARBA" id="ARBA00022490"/>
    </source>
</evidence>
<comment type="subcellular location">
    <subcellularLocation>
        <location evidence="1">Cytoplasm</location>
    </subcellularLocation>
</comment>
<keyword evidence="6" id="KW-0833">Ubl conjugation pathway</keyword>
<dbReference type="GeneID" id="103517272"/>
<reference evidence="12" key="1">
    <citation type="submission" date="2025-08" db="UniProtKB">
        <authorList>
            <consortium name="RefSeq"/>
        </authorList>
    </citation>
    <scope>IDENTIFICATION</scope>
</reference>
<sequence length="89" mass="10234">MEDFEESGFLDEQDPSIANIPPEKQSPSSPAGDSQECGDIVRTRTYDLHITYDKYYQTPRLWLYGYNEYHHTLNPNTSSKHINPLATVV</sequence>
<dbReference type="InterPro" id="IPR007135">
    <property type="entry name" value="Atg3/Atg10"/>
</dbReference>
<dbReference type="RefSeq" id="XP_026684887.1">
    <property type="nucleotide sequence ID" value="XM_026829086.1"/>
</dbReference>
<dbReference type="GO" id="GO:0005829">
    <property type="term" value="C:cytosol"/>
    <property type="evidence" value="ECO:0007669"/>
    <property type="project" value="TreeGrafter"/>
</dbReference>
<dbReference type="PANTHER" id="PTHR12866">
    <property type="entry name" value="UBIQUITIN-LIKE-CONJUGATING ENZYME ATG3"/>
    <property type="match status" value="1"/>
</dbReference>
<keyword evidence="5" id="KW-0963">Cytoplasm</keyword>
<dbReference type="STRING" id="121845.A0A3Q0J8S5"/>
<evidence type="ECO:0000256" key="8">
    <source>
        <dbReference type="ARBA" id="ARBA00023006"/>
    </source>
</evidence>
<dbReference type="AlphaFoldDB" id="A0A3Q0J8S5"/>
<evidence type="ECO:0000256" key="2">
    <source>
        <dbReference type="ARBA" id="ARBA00007683"/>
    </source>
</evidence>